<dbReference type="Proteomes" id="UP000094801">
    <property type="component" value="Unassembled WGS sequence"/>
</dbReference>
<keyword evidence="4" id="KW-0862">Zinc</keyword>
<dbReference type="PROSITE" id="PS50016">
    <property type="entry name" value="ZF_PHD_2"/>
    <property type="match status" value="1"/>
</dbReference>
<evidence type="ECO:0000256" key="4">
    <source>
        <dbReference type="ARBA" id="ARBA00022833"/>
    </source>
</evidence>
<evidence type="ECO:0000256" key="2">
    <source>
        <dbReference type="ARBA" id="ARBA00022723"/>
    </source>
</evidence>
<proteinExistence type="predicted"/>
<name>A0A1E4SW01_9ASCO</name>
<dbReference type="GO" id="GO:0008270">
    <property type="term" value="F:zinc ion binding"/>
    <property type="evidence" value="ECO:0007669"/>
    <property type="project" value="UniProtKB-KW"/>
</dbReference>
<dbReference type="OrthoDB" id="436852at2759"/>
<evidence type="ECO:0000313" key="9">
    <source>
        <dbReference type="EMBL" id="ODV83685.1"/>
    </source>
</evidence>
<sequence length="386" mass="45799">MDSKKLSQLQEKYNKFAKAPKYDLNSEELFCVCRRIDDGELMVACDGCDEWFHFKCMKLNDKYKNLVNNYYCIFCDDLFNKGHTLWKKKCRLPQCYEPIQINKDPAVLPSKYCSEDHGIEFMKQEVIRRFKNSHKEAGMKESQLVTIITGSENLNQFKSLGSELPQFDKQICELPDDVKILLSEIQRKLEKQESQEKLYRSKEQYLMKLREQIKLFNDAFTAIEEKLAGPVQTTKSKKPKKSSKLKVDICGFDQLLKLNDSEWIEFNETENFKRKIDFTTLEDLGINQEEFERAYMALKHADDDDNENDDEDDQMVDVQKDIFKDFCMKDKKKCVKHLTWFSIIQDNVRLKLNEAEIKIAEMKEKKEKLMKDVNIRNWENWENGYS</sequence>
<evidence type="ECO:0000256" key="3">
    <source>
        <dbReference type="ARBA" id="ARBA00022771"/>
    </source>
</evidence>
<evidence type="ECO:0000313" key="10">
    <source>
        <dbReference type="Proteomes" id="UP000094801"/>
    </source>
</evidence>
<keyword evidence="3 6" id="KW-0863">Zinc-finger</keyword>
<evidence type="ECO:0000256" key="6">
    <source>
        <dbReference type="PROSITE-ProRule" id="PRU00146"/>
    </source>
</evidence>
<dbReference type="GO" id="GO:0045893">
    <property type="term" value="P:positive regulation of DNA-templated transcription"/>
    <property type="evidence" value="ECO:0007669"/>
    <property type="project" value="TreeGrafter"/>
</dbReference>
<dbReference type="InterPro" id="IPR013083">
    <property type="entry name" value="Znf_RING/FYVE/PHD"/>
</dbReference>
<feature type="coiled-coil region" evidence="7">
    <location>
        <begin position="345"/>
        <end position="372"/>
    </location>
</feature>
<dbReference type="GO" id="GO:0048188">
    <property type="term" value="C:Set1C/COMPASS complex"/>
    <property type="evidence" value="ECO:0007669"/>
    <property type="project" value="InterPro"/>
</dbReference>
<dbReference type="SUPFAM" id="SSF57903">
    <property type="entry name" value="FYVE/PHD zinc finger"/>
    <property type="match status" value="1"/>
</dbReference>
<dbReference type="PANTHER" id="PTHR46174:SF1">
    <property type="entry name" value="CXXC-TYPE ZINC FINGER PROTEIN 1"/>
    <property type="match status" value="1"/>
</dbReference>
<comment type="subcellular location">
    <subcellularLocation>
        <location evidence="1">Nucleus</location>
    </subcellularLocation>
</comment>
<dbReference type="STRING" id="983967.A0A1E4SW01"/>
<accession>A0A1E4SW01</accession>
<gene>
    <name evidence="9" type="ORF">CANARDRAFT_24662</name>
</gene>
<feature type="coiled-coil region" evidence="7">
    <location>
        <begin position="182"/>
        <end position="226"/>
    </location>
</feature>
<dbReference type="InterPro" id="IPR001965">
    <property type="entry name" value="Znf_PHD"/>
</dbReference>
<evidence type="ECO:0000259" key="8">
    <source>
        <dbReference type="PROSITE" id="PS50016"/>
    </source>
</evidence>
<dbReference type="PANTHER" id="PTHR46174">
    <property type="entry name" value="CXXC-TYPE ZINC FINGER PROTEIN 1"/>
    <property type="match status" value="1"/>
</dbReference>
<dbReference type="Gene3D" id="3.30.40.10">
    <property type="entry name" value="Zinc/RING finger domain, C3HC4 (zinc finger)"/>
    <property type="match status" value="1"/>
</dbReference>
<evidence type="ECO:0000256" key="5">
    <source>
        <dbReference type="ARBA" id="ARBA00023242"/>
    </source>
</evidence>
<organism evidence="9 10">
    <name type="scientific">[Candida] arabinofermentans NRRL YB-2248</name>
    <dbReference type="NCBI Taxonomy" id="983967"/>
    <lineage>
        <taxon>Eukaryota</taxon>
        <taxon>Fungi</taxon>
        <taxon>Dikarya</taxon>
        <taxon>Ascomycota</taxon>
        <taxon>Saccharomycotina</taxon>
        <taxon>Pichiomycetes</taxon>
        <taxon>Pichiales</taxon>
        <taxon>Pichiaceae</taxon>
        <taxon>Ogataea</taxon>
        <taxon>Ogataea/Candida clade</taxon>
    </lineage>
</organism>
<dbReference type="InterPro" id="IPR011011">
    <property type="entry name" value="Znf_FYVE_PHD"/>
</dbReference>
<dbReference type="AlphaFoldDB" id="A0A1E4SW01"/>
<keyword evidence="7" id="KW-0175">Coiled coil</keyword>
<keyword evidence="10" id="KW-1185">Reference proteome</keyword>
<dbReference type="Pfam" id="PF00628">
    <property type="entry name" value="PHD"/>
    <property type="match status" value="1"/>
</dbReference>
<feature type="domain" description="PHD-type" evidence="8">
    <location>
        <begin position="28"/>
        <end position="78"/>
    </location>
</feature>
<evidence type="ECO:0000256" key="1">
    <source>
        <dbReference type="ARBA" id="ARBA00004123"/>
    </source>
</evidence>
<dbReference type="SMART" id="SM00249">
    <property type="entry name" value="PHD"/>
    <property type="match status" value="1"/>
</dbReference>
<evidence type="ECO:0000256" key="7">
    <source>
        <dbReference type="SAM" id="Coils"/>
    </source>
</evidence>
<dbReference type="EMBL" id="KV453861">
    <property type="protein sequence ID" value="ODV83685.1"/>
    <property type="molecule type" value="Genomic_DNA"/>
</dbReference>
<dbReference type="PROSITE" id="PS01359">
    <property type="entry name" value="ZF_PHD_1"/>
    <property type="match status" value="1"/>
</dbReference>
<protein>
    <recommendedName>
        <fullName evidence="8">PHD-type domain-containing protein</fullName>
    </recommendedName>
</protein>
<keyword evidence="5" id="KW-0539">Nucleus</keyword>
<dbReference type="InterPro" id="IPR019787">
    <property type="entry name" value="Znf_PHD-finger"/>
</dbReference>
<dbReference type="InterPro" id="IPR019786">
    <property type="entry name" value="Zinc_finger_PHD-type_CS"/>
</dbReference>
<dbReference type="InterPro" id="IPR037869">
    <property type="entry name" value="Spp1/CFP1"/>
</dbReference>
<keyword evidence="2" id="KW-0479">Metal-binding</keyword>
<reference evidence="10" key="1">
    <citation type="submission" date="2016-04" db="EMBL/GenBank/DDBJ databases">
        <title>Comparative genomics of biotechnologically important yeasts.</title>
        <authorList>
            <consortium name="DOE Joint Genome Institute"/>
            <person name="Riley R."/>
            <person name="Haridas S."/>
            <person name="Wolfe K.H."/>
            <person name="Lopes M.R."/>
            <person name="Hittinger C.T."/>
            <person name="Goker M."/>
            <person name="Salamov A."/>
            <person name="Wisecaver J."/>
            <person name="Long T.M."/>
            <person name="Aerts A.L."/>
            <person name="Barry K."/>
            <person name="Choi C."/>
            <person name="Clum A."/>
            <person name="Coughlan A.Y."/>
            <person name="Deshpande S."/>
            <person name="Douglass A.P."/>
            <person name="Hanson S.J."/>
            <person name="Klenk H.-P."/>
            <person name="Labutti K."/>
            <person name="Lapidus A."/>
            <person name="Lindquist E."/>
            <person name="Lipzen A."/>
            <person name="Meier-Kolthoff J.P."/>
            <person name="Ohm R.A."/>
            <person name="Otillar R.P."/>
            <person name="Pangilinan J."/>
            <person name="Peng Y."/>
            <person name="Rokas A."/>
            <person name="Rosa C.A."/>
            <person name="Scheuner C."/>
            <person name="Sibirny A.A."/>
            <person name="Slot J.C."/>
            <person name="Stielow J.B."/>
            <person name="Sun H."/>
            <person name="Kurtzman C.P."/>
            <person name="Blackwell M."/>
            <person name="Grigoriev I.V."/>
            <person name="Jeffries T.W."/>
        </authorList>
    </citation>
    <scope>NUCLEOTIDE SEQUENCE [LARGE SCALE GENOMIC DNA]</scope>
    <source>
        <strain evidence="10">NRRL YB-2248</strain>
    </source>
</reference>